<dbReference type="Pfam" id="PF02214">
    <property type="entry name" value="BTB_2"/>
    <property type="match status" value="1"/>
</dbReference>
<dbReference type="InterPro" id="IPR000210">
    <property type="entry name" value="BTB/POZ_dom"/>
</dbReference>
<dbReference type="AlphaFoldDB" id="A0A6B2LAE6"/>
<proteinExistence type="predicted"/>
<dbReference type="GO" id="GO:0043161">
    <property type="term" value="P:proteasome-mediated ubiquitin-dependent protein catabolic process"/>
    <property type="evidence" value="ECO:0007669"/>
    <property type="project" value="TreeGrafter"/>
</dbReference>
<dbReference type="PANTHER" id="PTHR14958">
    <property type="entry name" value="POTASSIUM CHANNEL TETRAMERISATION DOMAIN CONTAINING PROTEIN"/>
    <property type="match status" value="1"/>
</dbReference>
<organism evidence="2">
    <name type="scientific">Arcella intermedia</name>
    <dbReference type="NCBI Taxonomy" id="1963864"/>
    <lineage>
        <taxon>Eukaryota</taxon>
        <taxon>Amoebozoa</taxon>
        <taxon>Tubulinea</taxon>
        <taxon>Elardia</taxon>
        <taxon>Arcellinida</taxon>
        <taxon>Sphaerothecina</taxon>
        <taxon>Arcellidae</taxon>
        <taxon>Arcella</taxon>
    </lineage>
</organism>
<accession>A0A6B2LAE6</accession>
<dbReference type="SUPFAM" id="SSF54695">
    <property type="entry name" value="POZ domain"/>
    <property type="match status" value="1"/>
</dbReference>
<feature type="domain" description="BTB" evidence="1">
    <location>
        <begin position="1"/>
        <end position="69"/>
    </location>
</feature>
<dbReference type="InterPro" id="IPR003131">
    <property type="entry name" value="T1-type_BTB"/>
</dbReference>
<dbReference type="EMBL" id="GIBP01005040">
    <property type="protein sequence ID" value="NDV34009.1"/>
    <property type="molecule type" value="Transcribed_RNA"/>
</dbReference>
<reference evidence="2" key="1">
    <citation type="journal article" date="2020" name="J. Eukaryot. Microbiol.">
        <title>De novo Sequencing, Assembly and Annotation of the Transcriptome for the Free-Living Testate Amoeba Arcella intermedia.</title>
        <authorList>
            <person name="Ribeiro G.M."/>
            <person name="Porfirio-Sousa A.L."/>
            <person name="Maurer-Alcala X.X."/>
            <person name="Katz L.A."/>
            <person name="Lahr D.J.G."/>
        </authorList>
    </citation>
    <scope>NUCLEOTIDE SEQUENCE</scope>
</reference>
<evidence type="ECO:0000313" key="2">
    <source>
        <dbReference type="EMBL" id="NDV34009.1"/>
    </source>
</evidence>
<sequence length="310" mass="35980">MVYLNIGGVKFVTTKTTLLSKGQNFFTPLIKGQIKSHKDKHGAFFIDRNGEYFKPLLDFLRHGELLVPPNIKLEHVLVEADFYSINLIPGLCGNIKEGLYTSSNWIIFLERDQKHPWIFGITGVEDDISRETRNVFLKQVCTVVDSKLQWHYNGNLYELYVRQDKLYIWEPNVYNSETQLFFRCPNSNKFPLEITEVLTSDKSFDGKSITLSFSTTPKGAIQAKTELPTNPPESHSYEIEVLCRRLLIMHTLRDAEEYKMIVSSSEKSTNQVTKKGDWLFYLHSDLAFFCFAHKYMDFGSAFYRTTPRNH</sequence>
<dbReference type="GO" id="GO:0097602">
    <property type="term" value="F:cullin family protein binding"/>
    <property type="evidence" value="ECO:0007669"/>
    <property type="project" value="TreeGrafter"/>
</dbReference>
<evidence type="ECO:0000259" key="1">
    <source>
        <dbReference type="PROSITE" id="PS50097"/>
    </source>
</evidence>
<dbReference type="GO" id="GO:0031463">
    <property type="term" value="C:Cul3-RING ubiquitin ligase complex"/>
    <property type="evidence" value="ECO:0007669"/>
    <property type="project" value="TreeGrafter"/>
</dbReference>
<dbReference type="SMART" id="SM00225">
    <property type="entry name" value="BTB"/>
    <property type="match status" value="1"/>
</dbReference>
<protein>
    <recommendedName>
        <fullName evidence="1">BTB domain-containing protein</fullName>
    </recommendedName>
</protein>
<dbReference type="CDD" id="cd18316">
    <property type="entry name" value="BTB_POZ_KCTD-like"/>
    <property type="match status" value="1"/>
</dbReference>
<dbReference type="PANTHER" id="PTHR14958:SF29">
    <property type="entry name" value="INSOMNIAC, ISOFORM B"/>
    <property type="match status" value="1"/>
</dbReference>
<dbReference type="GO" id="GO:0005737">
    <property type="term" value="C:cytoplasm"/>
    <property type="evidence" value="ECO:0007669"/>
    <property type="project" value="TreeGrafter"/>
</dbReference>
<dbReference type="GO" id="GO:0051260">
    <property type="term" value="P:protein homooligomerization"/>
    <property type="evidence" value="ECO:0007669"/>
    <property type="project" value="InterPro"/>
</dbReference>
<dbReference type="InterPro" id="IPR011333">
    <property type="entry name" value="SKP1/BTB/POZ_sf"/>
</dbReference>
<dbReference type="PROSITE" id="PS50097">
    <property type="entry name" value="BTB"/>
    <property type="match status" value="1"/>
</dbReference>
<dbReference type="Gene3D" id="3.30.710.10">
    <property type="entry name" value="Potassium Channel Kv1.1, Chain A"/>
    <property type="match status" value="1"/>
</dbReference>
<name>A0A6B2LAE6_9EUKA</name>